<dbReference type="PANTHER" id="PTHR45931:SF20">
    <property type="entry name" value="RING-TYPE E3 UBIQUITIN TRANSFERASE"/>
    <property type="match status" value="1"/>
</dbReference>
<reference evidence="12 13" key="1">
    <citation type="submission" date="2014-11" db="EMBL/GenBank/DDBJ databases">
        <title>Genetic blueprint of the zoonotic pathogen Toxocara canis.</title>
        <authorList>
            <person name="Zhu X.-Q."/>
            <person name="Korhonen P.K."/>
            <person name="Cai H."/>
            <person name="Young N.D."/>
            <person name="Nejsum P."/>
            <person name="von Samson-Himmelstjerna G."/>
            <person name="Boag P.R."/>
            <person name="Tan P."/>
            <person name="Li Q."/>
            <person name="Min J."/>
            <person name="Yang Y."/>
            <person name="Wang X."/>
            <person name="Fang X."/>
            <person name="Hall R.S."/>
            <person name="Hofmann A."/>
            <person name="Sternberg P.W."/>
            <person name="Jex A.R."/>
            <person name="Gasser R.B."/>
        </authorList>
    </citation>
    <scope>NUCLEOTIDE SEQUENCE [LARGE SCALE GENOMIC DNA]</scope>
    <source>
        <strain evidence="12">PN_DK_2014</strain>
    </source>
</reference>
<keyword evidence="6 10" id="KW-1133">Transmembrane helix</keyword>
<dbReference type="SMART" id="SM00184">
    <property type="entry name" value="RING"/>
    <property type="match status" value="1"/>
</dbReference>
<keyword evidence="5" id="KW-0862">Zinc</keyword>
<dbReference type="PROSITE" id="PS50089">
    <property type="entry name" value="ZF_RING_2"/>
    <property type="match status" value="1"/>
</dbReference>
<feature type="compositionally biased region" description="Low complexity" evidence="9">
    <location>
        <begin position="335"/>
        <end position="344"/>
    </location>
</feature>
<evidence type="ECO:0000313" key="13">
    <source>
        <dbReference type="Proteomes" id="UP000031036"/>
    </source>
</evidence>
<feature type="compositionally biased region" description="Acidic residues" evidence="9">
    <location>
        <begin position="540"/>
        <end position="552"/>
    </location>
</feature>
<accession>A0A0B2UWC7</accession>
<dbReference type="Proteomes" id="UP000031036">
    <property type="component" value="Unassembled WGS sequence"/>
</dbReference>
<dbReference type="Pfam" id="PF13639">
    <property type="entry name" value="zf-RING_2"/>
    <property type="match status" value="1"/>
</dbReference>
<evidence type="ECO:0000256" key="3">
    <source>
        <dbReference type="ARBA" id="ARBA00022723"/>
    </source>
</evidence>
<keyword evidence="7 10" id="KW-0472">Membrane</keyword>
<sequence length="658" mass="72505">MEMCMEVMWTTLSCCCIYSLGLPRRANQRIHASLHLLIACLLSALTSSFCSAQYMLEVLEKTYMGYHAVLRCDATGADFGMSISAFSYGLNCTGCAMFTEPGDACNTTTTSAVNSTLCHSQYAMVSRGNCSFSEKAYYAQTGRPEPYRAIVIYNEPGEPPLPMQGSKYADEVTIPVAMVSYACMQSVMGRYPPEHGYVVALRVIPGYYDFIKYLAPFVAVVGFCFIVLFVSLVVRVCRERRRIARKRLSRSNLKKLPTKKYRKGDQPETCAVCLDDFVEGEKLRILPCKHAYHCKCIDPWLTKNRKVCPICKRKVCSTGDSDSSDSDIERRRADAAAGRPTTTRENAPLLSNEQPMGSANISSRNGAERDVHYLNDDDSAGNQQQLPSSSGGSETTQAFVHNEEDATHGNVYADTVTAEGEPSAGISEAVRKRLRSLRPFVHGLVNRAIRASGRLDQDSQRGSGDVGNSQTFAAENGAFDGVEARTAHESTSVEGFPSRNGNNQREFDDAVANEELPPPERRRHPAAGGRLTGVKLDLNVELDSDESSGEEESVSKLEAKTLGSPHRSAFMKERREKESSRSMPGALRRGPVGTGGDHKRAEDADLESLHEPASRQRSREEPIFEASIDLDEEPAPHIAHRQNDEKSLMDSRSLEGEQ</sequence>
<dbReference type="InterPro" id="IPR051834">
    <property type="entry name" value="RING_finger_E3_ligase"/>
</dbReference>
<dbReference type="AlphaFoldDB" id="A0A0B2UWC7"/>
<dbReference type="InterPro" id="IPR013083">
    <property type="entry name" value="Znf_RING/FYVE/PHD"/>
</dbReference>
<dbReference type="STRING" id="6265.A0A0B2UWC7"/>
<dbReference type="OrthoDB" id="8062037at2759"/>
<dbReference type="GO" id="GO:0005634">
    <property type="term" value="C:nucleus"/>
    <property type="evidence" value="ECO:0007669"/>
    <property type="project" value="TreeGrafter"/>
</dbReference>
<dbReference type="EMBL" id="JPKZ01003102">
    <property type="protein sequence ID" value="KHN73554.1"/>
    <property type="molecule type" value="Genomic_DNA"/>
</dbReference>
<evidence type="ECO:0000256" key="7">
    <source>
        <dbReference type="ARBA" id="ARBA00023136"/>
    </source>
</evidence>
<evidence type="ECO:0000256" key="10">
    <source>
        <dbReference type="SAM" id="Phobius"/>
    </source>
</evidence>
<evidence type="ECO:0000259" key="11">
    <source>
        <dbReference type="PROSITE" id="PS50089"/>
    </source>
</evidence>
<dbReference type="FunFam" id="3.30.40.10:FF:000429">
    <property type="entry name" value="E3 ubiquitin-protein ligase RNF13"/>
    <property type="match status" value="1"/>
</dbReference>
<feature type="compositionally biased region" description="Polar residues" evidence="9">
    <location>
        <begin position="349"/>
        <end position="365"/>
    </location>
</feature>
<keyword evidence="4 8" id="KW-0863">Zinc-finger</keyword>
<feature type="compositionally biased region" description="Basic and acidic residues" evidence="9">
    <location>
        <begin position="641"/>
        <end position="658"/>
    </location>
</feature>
<feature type="region of interest" description="Disordered" evidence="9">
    <location>
        <begin position="511"/>
        <end position="658"/>
    </location>
</feature>
<evidence type="ECO:0000256" key="8">
    <source>
        <dbReference type="PROSITE-ProRule" id="PRU00175"/>
    </source>
</evidence>
<evidence type="ECO:0000256" key="5">
    <source>
        <dbReference type="ARBA" id="ARBA00022833"/>
    </source>
</evidence>
<keyword evidence="13" id="KW-1185">Reference proteome</keyword>
<feature type="compositionally biased region" description="Polar residues" evidence="9">
    <location>
        <begin position="489"/>
        <end position="504"/>
    </location>
</feature>
<feature type="compositionally biased region" description="Basic and acidic residues" evidence="9">
    <location>
        <begin position="570"/>
        <end position="580"/>
    </location>
</feature>
<keyword evidence="2 10" id="KW-0812">Transmembrane</keyword>
<evidence type="ECO:0000256" key="9">
    <source>
        <dbReference type="SAM" id="MobiDB-lite"/>
    </source>
</evidence>
<dbReference type="PANTHER" id="PTHR45931">
    <property type="entry name" value="SI:CH211-59O9.10"/>
    <property type="match status" value="1"/>
</dbReference>
<dbReference type="Gene3D" id="3.50.30.30">
    <property type="match status" value="1"/>
</dbReference>
<dbReference type="InterPro" id="IPR003137">
    <property type="entry name" value="PA_domain"/>
</dbReference>
<organism evidence="12 13">
    <name type="scientific">Toxocara canis</name>
    <name type="common">Canine roundworm</name>
    <dbReference type="NCBI Taxonomy" id="6265"/>
    <lineage>
        <taxon>Eukaryota</taxon>
        <taxon>Metazoa</taxon>
        <taxon>Ecdysozoa</taxon>
        <taxon>Nematoda</taxon>
        <taxon>Chromadorea</taxon>
        <taxon>Rhabditida</taxon>
        <taxon>Spirurina</taxon>
        <taxon>Ascaridomorpha</taxon>
        <taxon>Ascaridoidea</taxon>
        <taxon>Toxocaridae</taxon>
        <taxon>Toxocara</taxon>
    </lineage>
</organism>
<feature type="region of interest" description="Disordered" evidence="9">
    <location>
        <begin position="316"/>
        <end position="395"/>
    </location>
</feature>
<dbReference type="InterPro" id="IPR001841">
    <property type="entry name" value="Znf_RING"/>
</dbReference>
<evidence type="ECO:0000313" key="12">
    <source>
        <dbReference type="EMBL" id="KHN73554.1"/>
    </source>
</evidence>
<dbReference type="GO" id="GO:0006511">
    <property type="term" value="P:ubiquitin-dependent protein catabolic process"/>
    <property type="evidence" value="ECO:0007669"/>
    <property type="project" value="TreeGrafter"/>
</dbReference>
<feature type="compositionally biased region" description="Polar residues" evidence="9">
    <location>
        <begin position="380"/>
        <end position="395"/>
    </location>
</feature>
<feature type="transmembrane region" description="Helical" evidence="10">
    <location>
        <begin position="34"/>
        <end position="56"/>
    </location>
</feature>
<dbReference type="GO" id="GO:0016020">
    <property type="term" value="C:membrane"/>
    <property type="evidence" value="ECO:0007669"/>
    <property type="project" value="UniProtKB-SubCell"/>
</dbReference>
<protein>
    <submittedName>
        <fullName evidence="12">E3 ubiquitin-protein ligase RNF13</fullName>
    </submittedName>
</protein>
<feature type="domain" description="RING-type" evidence="11">
    <location>
        <begin position="270"/>
        <end position="312"/>
    </location>
</feature>
<dbReference type="SUPFAM" id="SSF57850">
    <property type="entry name" value="RING/U-box"/>
    <property type="match status" value="1"/>
</dbReference>
<evidence type="ECO:0000256" key="2">
    <source>
        <dbReference type="ARBA" id="ARBA00022692"/>
    </source>
</evidence>
<gene>
    <name evidence="12" type="primary">RNF13</name>
    <name evidence="12" type="ORF">Tcan_11062</name>
</gene>
<dbReference type="Gene3D" id="3.30.40.10">
    <property type="entry name" value="Zinc/RING finger domain, C3HC4 (zinc finger)"/>
    <property type="match status" value="1"/>
</dbReference>
<evidence type="ECO:0000256" key="6">
    <source>
        <dbReference type="ARBA" id="ARBA00022989"/>
    </source>
</evidence>
<dbReference type="GO" id="GO:0008270">
    <property type="term" value="F:zinc ion binding"/>
    <property type="evidence" value="ECO:0007669"/>
    <property type="project" value="UniProtKB-KW"/>
</dbReference>
<comment type="caution">
    <text evidence="12">The sequence shown here is derived from an EMBL/GenBank/DDBJ whole genome shotgun (WGS) entry which is preliminary data.</text>
</comment>
<dbReference type="CDD" id="cd00538">
    <property type="entry name" value="PA"/>
    <property type="match status" value="1"/>
</dbReference>
<evidence type="ECO:0000256" key="4">
    <source>
        <dbReference type="ARBA" id="ARBA00022771"/>
    </source>
</evidence>
<dbReference type="Pfam" id="PF02225">
    <property type="entry name" value="PA"/>
    <property type="match status" value="1"/>
</dbReference>
<feature type="compositionally biased region" description="Basic and acidic residues" evidence="9">
    <location>
        <begin position="596"/>
        <end position="622"/>
    </location>
</feature>
<dbReference type="GO" id="GO:0061630">
    <property type="term" value="F:ubiquitin protein ligase activity"/>
    <property type="evidence" value="ECO:0007669"/>
    <property type="project" value="TreeGrafter"/>
</dbReference>
<feature type="compositionally biased region" description="Basic and acidic residues" evidence="9">
    <location>
        <begin position="366"/>
        <end position="375"/>
    </location>
</feature>
<comment type="subcellular location">
    <subcellularLocation>
        <location evidence="1">Membrane</location>
    </subcellularLocation>
</comment>
<feature type="region of interest" description="Disordered" evidence="9">
    <location>
        <begin position="486"/>
        <end position="505"/>
    </location>
</feature>
<dbReference type="OMA" id="PMGSANI"/>
<evidence type="ECO:0000256" key="1">
    <source>
        <dbReference type="ARBA" id="ARBA00004370"/>
    </source>
</evidence>
<keyword evidence="3" id="KW-0479">Metal-binding</keyword>
<proteinExistence type="predicted"/>
<feature type="transmembrane region" description="Helical" evidence="10">
    <location>
        <begin position="213"/>
        <end position="237"/>
    </location>
</feature>
<name>A0A0B2UWC7_TOXCA</name>